<dbReference type="EMBL" id="SPOF01000007">
    <property type="protein sequence ID" value="TIB15338.1"/>
    <property type="molecule type" value="Genomic_DNA"/>
</dbReference>
<protein>
    <recommendedName>
        <fullName evidence="8">NADPH:adrenodoxin oxidoreductase, mitochondrial</fullName>
        <ecNumber evidence="8">1.18.1.6</ecNumber>
    </recommendedName>
</protein>
<comment type="similarity">
    <text evidence="2 8">Belongs to the ferredoxin--NADP reductase type 1 family.</text>
</comment>
<proteinExistence type="inferred from homology"/>
<keyword evidence="5 8" id="KW-0521">NADP</keyword>
<feature type="binding site" evidence="10">
    <location>
        <begin position="174"/>
        <end position="177"/>
    </location>
    <ligand>
        <name>NADP(+)</name>
        <dbReference type="ChEBI" id="CHEBI:58349"/>
    </ligand>
</feature>
<evidence type="ECO:0000256" key="9">
    <source>
        <dbReference type="PIRSR" id="PIRSR000362-1"/>
    </source>
</evidence>
<dbReference type="InterPro" id="IPR055275">
    <property type="entry name" value="Ferredox_Rdtase"/>
</dbReference>
<feature type="binding site" evidence="9">
    <location>
        <position position="20"/>
    </location>
    <ligand>
        <name>FAD</name>
        <dbReference type="ChEBI" id="CHEBI:57692"/>
    </ligand>
</feature>
<keyword evidence="3 8" id="KW-0285">Flavoprotein</keyword>
<dbReference type="GO" id="GO:0005739">
    <property type="term" value="C:mitochondrion"/>
    <property type="evidence" value="ECO:0007669"/>
    <property type="project" value="UniProtKB-SubCell"/>
</dbReference>
<dbReference type="Proteomes" id="UP000306954">
    <property type="component" value="Unassembled WGS sequence"/>
</dbReference>
<comment type="subcellular location">
    <subcellularLocation>
        <location evidence="8">Mitochondrion</location>
    </subcellularLocation>
</comment>
<evidence type="ECO:0000256" key="4">
    <source>
        <dbReference type="ARBA" id="ARBA00022827"/>
    </source>
</evidence>
<dbReference type="EC" id="1.18.1.6" evidence="8"/>
<evidence type="ECO:0000256" key="6">
    <source>
        <dbReference type="ARBA" id="ARBA00023002"/>
    </source>
</evidence>
<evidence type="ECO:0000256" key="8">
    <source>
        <dbReference type="PIRNR" id="PIRNR000362"/>
    </source>
</evidence>
<dbReference type="PANTHER" id="PTHR48467:SF1">
    <property type="entry name" value="GLUTAMATE SYNTHASE 1 [NADH], CHLOROPLASTIC-LIKE"/>
    <property type="match status" value="1"/>
</dbReference>
<accession>A0A4T0HHK0</accession>
<name>A0A4T0HHK0_WALIC</name>
<dbReference type="Gene3D" id="3.50.50.60">
    <property type="entry name" value="FAD/NAD(P)-binding domain"/>
    <property type="match status" value="1"/>
</dbReference>
<comment type="caution">
    <text evidence="11">The sequence shown here is derived from an EMBL/GenBank/DDBJ whole genome shotgun (WGS) entry which is preliminary data.</text>
</comment>
<sequence>MGFNQPIKPFKLAVLGSGPSAFYLTQRLLNQLPYNPNHAIHMYERLPVPFGLVRYGVAPDHPDVKNCVNSFSRAASDNRFKFYGGVSVGDSTKNNDISLSLLAKHYTHLAFSYGASQPTHLRIPGSVGSSRRLRGVYSAADLVGWYNGHPDYTHLHDSLSADLSRARKVAIIGQGNVGLDIARVLLTTNRSAHALSHTDIPSSVLHSLQHASIDHVDLVGRRGPAQVAFTAKETREMMHLPDVAMKSVGVGGGVSEASDAIHHAIMHGDQHASNDREWRAKKRILNLLADGSKCGMHDAAKTWGLRFLLSPTHFHSKQDKDHLTHISFAVNKLTETPPSTSVVGGEPATQTPARVLATPTAQTHEEEYDLAIESIGYRAHPLGNIPFDTSRGVIRNSGGRVIGEDGVNIPNVYSTGWASRGPVGVIASTMYDSYSVADTIVSDLHSDQVEGESGEGEAAGVSFTNASHLDWAPSTSPLPGVPPVVEHQAVKWSDWLRINQAEIDNGKDHGKLREKFLTVDAMMGVLGR</sequence>
<feature type="binding site" evidence="9">
    <location>
        <position position="417"/>
    </location>
    <ligand>
        <name>FAD</name>
        <dbReference type="ChEBI" id="CHEBI:57692"/>
    </ligand>
</feature>
<evidence type="ECO:0000256" key="5">
    <source>
        <dbReference type="ARBA" id="ARBA00022857"/>
    </source>
</evidence>
<comment type="catalytic activity">
    <reaction evidence="7 8">
        <text>2 reduced [adrenodoxin] + NADP(+) + H(+) = 2 oxidized [adrenodoxin] + NADPH</text>
        <dbReference type="Rhea" id="RHEA:42312"/>
        <dbReference type="Rhea" id="RHEA-COMP:9998"/>
        <dbReference type="Rhea" id="RHEA-COMP:9999"/>
        <dbReference type="ChEBI" id="CHEBI:15378"/>
        <dbReference type="ChEBI" id="CHEBI:33737"/>
        <dbReference type="ChEBI" id="CHEBI:33738"/>
        <dbReference type="ChEBI" id="CHEBI:57783"/>
        <dbReference type="ChEBI" id="CHEBI:58349"/>
        <dbReference type="EC" id="1.18.1.6"/>
    </reaction>
</comment>
<dbReference type="InterPro" id="IPR036188">
    <property type="entry name" value="FAD/NAD-bd_sf"/>
</dbReference>
<evidence type="ECO:0000256" key="7">
    <source>
        <dbReference type="ARBA" id="ARBA00048933"/>
    </source>
</evidence>
<reference evidence="11 12" key="1">
    <citation type="submission" date="2019-03" db="EMBL/GenBank/DDBJ databases">
        <title>Sequencing 23 genomes of Wallemia ichthyophaga.</title>
        <authorList>
            <person name="Gostincar C."/>
        </authorList>
    </citation>
    <scope>NUCLEOTIDE SEQUENCE [LARGE SCALE GENOMIC DNA]</scope>
    <source>
        <strain evidence="11 12">EXF-8621</strain>
    </source>
</reference>
<evidence type="ECO:0000256" key="1">
    <source>
        <dbReference type="ARBA" id="ARBA00001974"/>
    </source>
</evidence>
<feature type="binding site" evidence="9">
    <location>
        <position position="88"/>
    </location>
    <ligand>
        <name>FAD</name>
        <dbReference type="ChEBI" id="CHEBI:57692"/>
    </ligand>
</feature>
<keyword evidence="8" id="KW-0496">Mitochondrion</keyword>
<organism evidence="11 12">
    <name type="scientific">Wallemia ichthyophaga</name>
    <dbReference type="NCBI Taxonomy" id="245174"/>
    <lineage>
        <taxon>Eukaryota</taxon>
        <taxon>Fungi</taxon>
        <taxon>Dikarya</taxon>
        <taxon>Basidiomycota</taxon>
        <taxon>Wallemiomycotina</taxon>
        <taxon>Wallemiomycetes</taxon>
        <taxon>Wallemiales</taxon>
        <taxon>Wallemiaceae</taxon>
        <taxon>Wallemia</taxon>
    </lineage>
</organism>
<keyword evidence="6 8" id="KW-0560">Oxidoreductase</keyword>
<dbReference type="Gene3D" id="3.40.50.720">
    <property type="entry name" value="NAD(P)-binding Rossmann-like Domain"/>
    <property type="match status" value="1"/>
</dbReference>
<feature type="binding site" evidence="9">
    <location>
        <begin position="424"/>
        <end position="426"/>
    </location>
    <ligand>
        <name>FAD</name>
        <dbReference type="ChEBI" id="CHEBI:57692"/>
    </ligand>
</feature>
<feature type="binding site" evidence="9">
    <location>
        <position position="52"/>
    </location>
    <ligand>
        <name>FAD</name>
        <dbReference type="ChEBI" id="CHEBI:57692"/>
    </ligand>
</feature>
<evidence type="ECO:0000313" key="11">
    <source>
        <dbReference type="EMBL" id="TIB15338.1"/>
    </source>
</evidence>
<gene>
    <name evidence="11" type="ORF">E3P90_00888</name>
</gene>
<evidence type="ECO:0000313" key="12">
    <source>
        <dbReference type="Proteomes" id="UP000306954"/>
    </source>
</evidence>
<feature type="binding site" evidence="10">
    <location>
        <begin position="221"/>
        <end position="222"/>
    </location>
    <ligand>
        <name>NADP(+)</name>
        <dbReference type="ChEBI" id="CHEBI:58349"/>
    </ligand>
</feature>
<feature type="binding site" evidence="10">
    <location>
        <position position="424"/>
    </location>
    <ligand>
        <name>NADP(+)</name>
        <dbReference type="ChEBI" id="CHEBI:58349"/>
    </ligand>
</feature>
<keyword evidence="4 8" id="KW-0274">FAD</keyword>
<comment type="cofactor">
    <cofactor evidence="1 8 9">
        <name>FAD</name>
        <dbReference type="ChEBI" id="CHEBI:57692"/>
    </cofactor>
</comment>
<evidence type="ECO:0000256" key="2">
    <source>
        <dbReference type="ARBA" id="ARBA00008312"/>
    </source>
</evidence>
<evidence type="ECO:0000256" key="10">
    <source>
        <dbReference type="PIRSR" id="PIRSR000362-2"/>
    </source>
</evidence>
<dbReference type="PANTHER" id="PTHR48467">
    <property type="entry name" value="GLUTAMATE SYNTHASE 1 [NADH], CHLOROPLASTIC-LIKE"/>
    <property type="match status" value="1"/>
</dbReference>
<dbReference type="AlphaFoldDB" id="A0A4T0HHK0"/>
<evidence type="ECO:0000256" key="3">
    <source>
        <dbReference type="ARBA" id="ARBA00022630"/>
    </source>
</evidence>
<feature type="binding site" evidence="10">
    <location>
        <position position="233"/>
    </location>
    <ligand>
        <name>NADP(+)</name>
        <dbReference type="ChEBI" id="CHEBI:58349"/>
    </ligand>
</feature>
<dbReference type="InterPro" id="IPR021163">
    <property type="entry name" value="Ferredox_Rdtase_adrenod"/>
</dbReference>
<dbReference type="GO" id="GO:0016491">
    <property type="term" value="F:oxidoreductase activity"/>
    <property type="evidence" value="ECO:0007669"/>
    <property type="project" value="UniProtKB-KW"/>
</dbReference>
<dbReference type="PIRSF" id="PIRSF000362">
    <property type="entry name" value="FNR"/>
    <property type="match status" value="1"/>
</dbReference>
<dbReference type="PRINTS" id="PR00419">
    <property type="entry name" value="ADXRDTASE"/>
</dbReference>
<feature type="binding site" evidence="9">
    <location>
        <position position="44"/>
    </location>
    <ligand>
        <name>FAD</name>
        <dbReference type="ChEBI" id="CHEBI:57692"/>
    </ligand>
</feature>
<dbReference type="SUPFAM" id="SSF51971">
    <property type="entry name" value="Nucleotide-binding domain"/>
    <property type="match status" value="1"/>
</dbReference>